<dbReference type="EMBL" id="WVTB01000007">
    <property type="protein sequence ID" value="KAF3811620.1"/>
    <property type="molecule type" value="Genomic_DNA"/>
</dbReference>
<evidence type="ECO:0000313" key="11">
    <source>
        <dbReference type="Proteomes" id="UP000613401"/>
    </source>
</evidence>
<dbReference type="GO" id="GO:0016020">
    <property type="term" value="C:membrane"/>
    <property type="evidence" value="ECO:0007669"/>
    <property type="project" value="UniProtKB-SubCell"/>
</dbReference>
<feature type="compositionally biased region" description="Polar residues" evidence="6">
    <location>
        <begin position="651"/>
        <end position="675"/>
    </location>
</feature>
<dbReference type="InterPro" id="IPR051694">
    <property type="entry name" value="Immunoregulatory_rcpt-like"/>
</dbReference>
<dbReference type="InterPro" id="IPR001461">
    <property type="entry name" value="Aspartic_peptidase_A1"/>
</dbReference>
<dbReference type="PROSITE" id="PS51767">
    <property type="entry name" value="PEPTIDASE_A1"/>
    <property type="match status" value="1"/>
</dbReference>
<dbReference type="InterPro" id="IPR034164">
    <property type="entry name" value="Pepsin-like_dom"/>
</dbReference>
<evidence type="ECO:0000256" key="8">
    <source>
        <dbReference type="SAM" id="SignalP"/>
    </source>
</evidence>
<reference evidence="10" key="1">
    <citation type="journal article" date="2020" name="Phytopathology">
        <title>Genome sequence and comparative analysis of Colletotrichum gloeosporioides isolated from Liriodendron leaves.</title>
        <authorList>
            <person name="Fu F.F."/>
            <person name="Hao Z."/>
            <person name="Wang P."/>
            <person name="Lu Y."/>
            <person name="Xue L.J."/>
            <person name="Wei G."/>
            <person name="Tian Y."/>
            <person name="Baishi H."/>
            <person name="Xu H."/>
            <person name="Shi J."/>
            <person name="Cheng T."/>
            <person name="Wang G."/>
            <person name="Yi Y."/>
            <person name="Chen J."/>
        </authorList>
    </citation>
    <scope>NUCLEOTIDE SEQUENCE</scope>
    <source>
        <strain evidence="10">Lc1</strain>
    </source>
</reference>
<feature type="signal peptide" evidence="8">
    <location>
        <begin position="1"/>
        <end position="17"/>
    </location>
</feature>
<proteinExistence type="inferred from homology"/>
<feature type="compositionally biased region" description="Polar residues" evidence="6">
    <location>
        <begin position="820"/>
        <end position="834"/>
    </location>
</feature>
<feature type="domain" description="Peptidase A1" evidence="9">
    <location>
        <begin position="39"/>
        <end position="406"/>
    </location>
</feature>
<keyword evidence="4 7" id="KW-1133">Transmembrane helix</keyword>
<dbReference type="PANTHER" id="PTHR15549">
    <property type="entry name" value="PAIRED IMMUNOGLOBULIN-LIKE TYPE 2 RECEPTOR"/>
    <property type="match status" value="1"/>
</dbReference>
<evidence type="ECO:0000256" key="7">
    <source>
        <dbReference type="SAM" id="Phobius"/>
    </source>
</evidence>
<dbReference type="PRINTS" id="PR00792">
    <property type="entry name" value="PEPSIN"/>
</dbReference>
<feature type="transmembrane region" description="Helical" evidence="7">
    <location>
        <begin position="448"/>
        <end position="469"/>
    </location>
</feature>
<keyword evidence="3 7" id="KW-0812">Transmembrane</keyword>
<evidence type="ECO:0000256" key="5">
    <source>
        <dbReference type="ARBA" id="ARBA00023136"/>
    </source>
</evidence>
<evidence type="ECO:0000313" key="10">
    <source>
        <dbReference type="EMBL" id="KAF3811620.1"/>
    </source>
</evidence>
<comment type="caution">
    <text evidence="10">The sequence shown here is derived from an EMBL/GenBank/DDBJ whole genome shotgun (WGS) entry which is preliminary data.</text>
</comment>
<evidence type="ECO:0000256" key="2">
    <source>
        <dbReference type="ARBA" id="ARBA00007447"/>
    </source>
</evidence>
<feature type="compositionally biased region" description="Pro residues" evidence="6">
    <location>
        <begin position="595"/>
        <end position="610"/>
    </location>
</feature>
<dbReference type="SUPFAM" id="SSF50630">
    <property type="entry name" value="Acid proteases"/>
    <property type="match status" value="1"/>
</dbReference>
<dbReference type="CDD" id="cd05471">
    <property type="entry name" value="pepsin_like"/>
    <property type="match status" value="1"/>
</dbReference>
<gene>
    <name evidence="10" type="ORF">GCG54_00001949</name>
</gene>
<sequence>MLSTALVATVLVGIVCAQSPSAVALTPSNDWYGVDGNWSTVKFQVGTPKQSVSVLVSTSLSEFWVVGAGGCLAKEPLCNSARGNVFTVTDSKSWDPLGGWQLGLDYLGYGGNGDYGLDTLSTTTLAGDVISMDNIITASINSTDYYLGFLGLGITKGSFGNEIAESPLTQAVKTYGWIPSYSYGYTAGAYYKGTSGTPCSVTLGGYDSSRFVPHNTEFSLDPSDGLPHALVRGIEVTVGEGKAVPGGWGSRTQILSNMTTSFSAMIDSSTPYLWLPDAICDQFATAFNLTYNNTFNLYTVTNEQYAALKSSSYSFTFSFSSHDNTDDFGHPLTVPGVVNITITAAAFAQVLRYPFMDEAIKYGDPAVPYFPLRRASNFTNTLIIGRSFLQEAYLITKYDSGVFSLHQAVFPEDAQTHLNISQIKQPDNSPYPGPPAQATIHGLSTAQMGGIAAGVVAACIVLLVVWYCLRRRNRAACAAARAMEEGKDTASTIMMEPPRSPVAKMFSKMLGKKKAKRGSPQEVMGSTSQPIEVAADANHAVYELPAPIAPIELDGDDGKSLHEPTGFGTMDTQTADTYEAARRNIEIQLQGPVPVYSPPENPADFPPPEKSMPDLEPVATYRPVDMHSSASASSPPSPTSPTSPMSPTMGDNYSSNQGSLPSPMSSPQGNWTNRMSDLPSPLTDGHTYPSPTFTVSNYGHTIARSVSINRPVSLNSDLFIPSRSNSANSPPNSAVPLLPVSPPGAIYQRTPIDPSNVICVGPLPENVSLSDPQPVAPLPLCPQGRTLLSVPDLITDRRFSTDTLGSNFTEFEEELMAQQELTRQASVPETQQRSHSAEPDLSMGRLDGTEWIHVPQPAERRYSWED</sequence>
<keyword evidence="5 7" id="KW-0472">Membrane</keyword>
<dbReference type="InterPro" id="IPR021109">
    <property type="entry name" value="Peptidase_aspartic_dom_sf"/>
</dbReference>
<dbReference type="GeneID" id="69009114"/>
<dbReference type="Gene3D" id="2.40.70.10">
    <property type="entry name" value="Acid Proteases"/>
    <property type="match status" value="2"/>
</dbReference>
<evidence type="ECO:0000256" key="1">
    <source>
        <dbReference type="ARBA" id="ARBA00004167"/>
    </source>
</evidence>
<dbReference type="GO" id="GO:0006508">
    <property type="term" value="P:proteolysis"/>
    <property type="evidence" value="ECO:0007669"/>
    <property type="project" value="InterPro"/>
</dbReference>
<feature type="chain" id="PRO_5034247942" description="Peptidase A1 domain-containing protein" evidence="8">
    <location>
        <begin position="18"/>
        <end position="866"/>
    </location>
</feature>
<feature type="region of interest" description="Disordered" evidence="6">
    <location>
        <begin position="820"/>
        <end position="852"/>
    </location>
</feature>
<dbReference type="InterPro" id="IPR033121">
    <property type="entry name" value="PEPTIDASE_A1"/>
</dbReference>
<dbReference type="GO" id="GO:0071944">
    <property type="term" value="C:cell periphery"/>
    <property type="evidence" value="ECO:0007669"/>
    <property type="project" value="UniProtKB-ARBA"/>
</dbReference>
<dbReference type="Proteomes" id="UP000613401">
    <property type="component" value="Unassembled WGS sequence"/>
</dbReference>
<dbReference type="GO" id="GO:0004190">
    <property type="term" value="F:aspartic-type endopeptidase activity"/>
    <property type="evidence" value="ECO:0007669"/>
    <property type="project" value="InterPro"/>
</dbReference>
<evidence type="ECO:0000256" key="4">
    <source>
        <dbReference type="ARBA" id="ARBA00022989"/>
    </source>
</evidence>
<comment type="subcellular location">
    <subcellularLocation>
        <location evidence="1">Membrane</location>
        <topology evidence="1">Single-pass membrane protein</topology>
    </subcellularLocation>
</comment>
<evidence type="ECO:0000256" key="6">
    <source>
        <dbReference type="SAM" id="MobiDB-lite"/>
    </source>
</evidence>
<dbReference type="Pfam" id="PF00026">
    <property type="entry name" value="Asp"/>
    <property type="match status" value="1"/>
</dbReference>
<dbReference type="AlphaFoldDB" id="A0A8H4CX59"/>
<organism evidence="10 11">
    <name type="scientific">Colletotrichum gloeosporioides</name>
    <name type="common">Anthracnose fungus</name>
    <name type="synonym">Glomerella cingulata</name>
    <dbReference type="NCBI Taxonomy" id="474922"/>
    <lineage>
        <taxon>Eukaryota</taxon>
        <taxon>Fungi</taxon>
        <taxon>Dikarya</taxon>
        <taxon>Ascomycota</taxon>
        <taxon>Pezizomycotina</taxon>
        <taxon>Sordariomycetes</taxon>
        <taxon>Hypocreomycetidae</taxon>
        <taxon>Glomerellales</taxon>
        <taxon>Glomerellaceae</taxon>
        <taxon>Colletotrichum</taxon>
        <taxon>Colletotrichum gloeosporioides species complex</taxon>
    </lineage>
</organism>
<keyword evidence="11" id="KW-1185">Reference proteome</keyword>
<feature type="region of interest" description="Disordered" evidence="6">
    <location>
        <begin position="591"/>
        <end position="688"/>
    </location>
</feature>
<keyword evidence="8" id="KW-0732">Signal</keyword>
<evidence type="ECO:0000259" key="9">
    <source>
        <dbReference type="PROSITE" id="PS51767"/>
    </source>
</evidence>
<protein>
    <recommendedName>
        <fullName evidence="9">Peptidase A1 domain-containing protein</fullName>
    </recommendedName>
</protein>
<evidence type="ECO:0000256" key="3">
    <source>
        <dbReference type="ARBA" id="ARBA00022692"/>
    </source>
</evidence>
<accession>A0A8H4CX59</accession>
<reference evidence="10" key="2">
    <citation type="submission" date="2020-03" db="EMBL/GenBank/DDBJ databases">
        <authorList>
            <person name="Fu F.-F."/>
            <person name="Chen J."/>
        </authorList>
    </citation>
    <scope>NUCLEOTIDE SEQUENCE</scope>
    <source>
        <strain evidence="10">Lc1</strain>
    </source>
</reference>
<dbReference type="RefSeq" id="XP_045270779.1">
    <property type="nucleotide sequence ID" value="XM_045402050.1"/>
</dbReference>
<comment type="similarity">
    <text evidence="2">Belongs to the peptidase A1 family.</text>
</comment>
<name>A0A8H4CX59_COLGL</name>